<dbReference type="AlphaFoldDB" id="A0A1J5SKD9"/>
<dbReference type="PANTHER" id="PTHR21262:SF31">
    <property type="entry name" value="GTP PYROPHOSPHOKINASE"/>
    <property type="match status" value="1"/>
</dbReference>
<dbReference type="InterPro" id="IPR012676">
    <property type="entry name" value="TGS-like"/>
</dbReference>
<dbReference type="InterPro" id="IPR045600">
    <property type="entry name" value="RelA/SpoT_AH_RIS"/>
</dbReference>
<feature type="domain" description="TGS" evidence="2">
    <location>
        <begin position="411"/>
        <end position="472"/>
    </location>
</feature>
<dbReference type="InterPro" id="IPR004095">
    <property type="entry name" value="TGS"/>
</dbReference>
<comment type="similarity">
    <text evidence="1">Belongs to the RelA/SpoT family.</text>
</comment>
<dbReference type="FunFam" id="3.30.460.10:FF:000001">
    <property type="entry name" value="GTP pyrophosphokinase RelA"/>
    <property type="match status" value="1"/>
</dbReference>
<dbReference type="GO" id="GO:0042594">
    <property type="term" value="P:response to starvation"/>
    <property type="evidence" value="ECO:0007669"/>
    <property type="project" value="TreeGrafter"/>
</dbReference>
<dbReference type="Gene3D" id="3.30.460.10">
    <property type="entry name" value="Beta Polymerase, domain 2"/>
    <property type="match status" value="1"/>
</dbReference>
<dbReference type="GO" id="GO:0008893">
    <property type="term" value="F:guanosine-3',5'-bis(diphosphate) 3'-diphosphatase activity"/>
    <property type="evidence" value="ECO:0007669"/>
    <property type="project" value="TreeGrafter"/>
</dbReference>
<comment type="caution">
    <text evidence="3">The sequence shown here is derived from an EMBL/GenBank/DDBJ whole genome shotgun (WGS) entry which is preliminary data.</text>
</comment>
<dbReference type="PROSITE" id="PS51880">
    <property type="entry name" value="TGS"/>
    <property type="match status" value="1"/>
</dbReference>
<dbReference type="Pfam" id="PF19296">
    <property type="entry name" value="RelA_AH_RIS"/>
    <property type="match status" value="1"/>
</dbReference>
<reference evidence="3" key="1">
    <citation type="submission" date="2016-10" db="EMBL/GenBank/DDBJ databases">
        <title>Sequence of Gallionella enrichment culture.</title>
        <authorList>
            <person name="Poehlein A."/>
            <person name="Muehling M."/>
            <person name="Daniel R."/>
        </authorList>
    </citation>
    <scope>NUCLEOTIDE SEQUENCE</scope>
</reference>
<dbReference type="InterPro" id="IPR043519">
    <property type="entry name" value="NT_sf"/>
</dbReference>
<dbReference type="EC" id="2.7.6.5" evidence="3"/>
<dbReference type="EMBL" id="MLJW01000029">
    <property type="protein sequence ID" value="OIR08903.1"/>
    <property type="molecule type" value="Genomic_DNA"/>
</dbReference>
<sequence length="651" mass="73892">MVSIQHQFPPLAGQDSADIQDWLSALSEVFAPAEMEVIRRACEFAAPLYHDKHEITGTPLLQHALGSASILIGLHMDHETIAAAALHAVPEYLDDWTKVLGERFGRNITVLVEGISRMEHIRQFSEIRNPNAKDKDDTAEQIESLRKMLLAMVEDIRVVLIKLAERTQTLRNLSGATPEQQKQIAQETQSIFAPLANRLGVWQIKWELEDLSTRYLEPALYKQVAKLLDERRVDRERYIADVIGRLQQALARADIKAEVSGRPKHIYSIINKMKRKHLDFDQLYDVRAVRVLVDDLEQCYAALSIVHELWQPIQSEFDDYIARPKPNGYRSLHTAVLGPRNLSVEVQIRTRQMHHDSELGVAAHWRYKENRKSESGVDEKISWLRQILAWKEELADSGELQAQFKNELLQDRVYVLTPQGKVIDLPKGATPVDFAYVVHTDLGHRTRGAKIDGSIVPLNTKLQTGQRVEILAAKQGGPSRDWLSPRLGFLQSARSRAKVRHWFSEQNIDDSVAQGRTLLDRELHRVGVTDINQEKLAQKLRFNKLDELLAALGRGDITPRRVSLAIAQDTPPVPRSTASQALPTASGNVLIEGVGNLMIRTARCCHPVKPDAIIGYVTRDRGITIHRRDCPFMQRVPEEREDRLLEARWAT</sequence>
<dbReference type="GO" id="GO:0008728">
    <property type="term" value="F:GTP diphosphokinase activity"/>
    <property type="evidence" value="ECO:0007669"/>
    <property type="project" value="UniProtKB-EC"/>
</dbReference>
<dbReference type="SUPFAM" id="SSF81301">
    <property type="entry name" value="Nucleotidyltransferase"/>
    <property type="match status" value="1"/>
</dbReference>
<dbReference type="PANTHER" id="PTHR21262">
    <property type="entry name" value="GUANOSINE-3',5'-BIS DIPHOSPHATE 3'-PYROPHOSPHOHYDROLASE"/>
    <property type="match status" value="1"/>
</dbReference>
<dbReference type="Gene3D" id="3.10.20.30">
    <property type="match status" value="1"/>
</dbReference>
<keyword evidence="3" id="KW-0808">Transferase</keyword>
<protein>
    <submittedName>
        <fullName evidence="3">GTP pyrophosphokinase</fullName>
        <ecNumber evidence="3">2.7.6.5</ecNumber>
    </submittedName>
</protein>
<evidence type="ECO:0000256" key="1">
    <source>
        <dbReference type="ARBA" id="ARBA00007476"/>
    </source>
</evidence>
<dbReference type="CDD" id="cd01668">
    <property type="entry name" value="TGS_RSH"/>
    <property type="match status" value="1"/>
</dbReference>
<dbReference type="SUPFAM" id="SSF81271">
    <property type="entry name" value="TGS-like"/>
    <property type="match status" value="1"/>
</dbReference>
<organism evidence="3">
    <name type="scientific">mine drainage metagenome</name>
    <dbReference type="NCBI Taxonomy" id="410659"/>
    <lineage>
        <taxon>unclassified sequences</taxon>
        <taxon>metagenomes</taxon>
        <taxon>ecological metagenomes</taxon>
    </lineage>
</organism>
<gene>
    <name evidence="3" type="primary">relA_3</name>
    <name evidence="3" type="ORF">GALL_88970</name>
</gene>
<dbReference type="SUPFAM" id="SSF109604">
    <property type="entry name" value="HD-domain/PDEase-like"/>
    <property type="match status" value="1"/>
</dbReference>
<dbReference type="Pfam" id="PF13328">
    <property type="entry name" value="HD_4"/>
    <property type="match status" value="1"/>
</dbReference>
<dbReference type="InterPro" id="IPR012675">
    <property type="entry name" value="Beta-grasp_dom_sf"/>
</dbReference>
<dbReference type="Gene3D" id="1.10.3210.10">
    <property type="entry name" value="Hypothetical protein af1432"/>
    <property type="match status" value="1"/>
</dbReference>
<dbReference type="CDD" id="cd05399">
    <property type="entry name" value="NT_Rel-Spo_like"/>
    <property type="match status" value="1"/>
</dbReference>
<dbReference type="InterPro" id="IPR004811">
    <property type="entry name" value="RelA/Spo_fam"/>
</dbReference>
<dbReference type="NCBIfam" id="TIGR00691">
    <property type="entry name" value="spoT_relA"/>
    <property type="match status" value="1"/>
</dbReference>
<keyword evidence="3" id="KW-0418">Kinase</keyword>
<name>A0A1J5SKD9_9ZZZZ</name>
<dbReference type="FunFam" id="3.10.20.30:FF:000002">
    <property type="entry name" value="GTP pyrophosphokinase (RelA/SpoT)"/>
    <property type="match status" value="1"/>
</dbReference>
<proteinExistence type="inferred from homology"/>
<dbReference type="Pfam" id="PF02824">
    <property type="entry name" value="TGS"/>
    <property type="match status" value="1"/>
</dbReference>
<accession>A0A1J5SKD9</accession>
<dbReference type="GO" id="GO:0005886">
    <property type="term" value="C:plasma membrane"/>
    <property type="evidence" value="ECO:0007669"/>
    <property type="project" value="TreeGrafter"/>
</dbReference>
<dbReference type="GO" id="GO:0015969">
    <property type="term" value="P:guanosine tetraphosphate metabolic process"/>
    <property type="evidence" value="ECO:0007669"/>
    <property type="project" value="InterPro"/>
</dbReference>
<dbReference type="Pfam" id="PF04607">
    <property type="entry name" value="RelA_SpoT"/>
    <property type="match status" value="1"/>
</dbReference>
<evidence type="ECO:0000259" key="2">
    <source>
        <dbReference type="PROSITE" id="PS51880"/>
    </source>
</evidence>
<dbReference type="SMART" id="SM00954">
    <property type="entry name" value="RelA_SpoT"/>
    <property type="match status" value="1"/>
</dbReference>
<dbReference type="InterPro" id="IPR007685">
    <property type="entry name" value="RelA_SpoT"/>
</dbReference>
<dbReference type="GO" id="GO:0016301">
    <property type="term" value="F:kinase activity"/>
    <property type="evidence" value="ECO:0007669"/>
    <property type="project" value="UniProtKB-KW"/>
</dbReference>
<dbReference type="InterPro" id="IPR033655">
    <property type="entry name" value="TGS_RelA/SpoT"/>
</dbReference>
<evidence type="ECO:0000313" key="3">
    <source>
        <dbReference type="EMBL" id="OIR08903.1"/>
    </source>
</evidence>